<sequence>MSKIDSYRKGIAIGDVERNFVALGTPKTTFALYLFLSTVFPGNYGIAPSHTVLECFVSPEFSRHENCLAPEVSLGNHSTF</sequence>
<name>A0AAV4W2I7_9ARAC</name>
<dbReference type="EMBL" id="BPLQ01014056">
    <property type="protein sequence ID" value="GIY76877.1"/>
    <property type="molecule type" value="Genomic_DNA"/>
</dbReference>
<proteinExistence type="predicted"/>
<accession>A0AAV4W2I7</accession>
<organism evidence="1 2">
    <name type="scientific">Caerostris darwini</name>
    <dbReference type="NCBI Taxonomy" id="1538125"/>
    <lineage>
        <taxon>Eukaryota</taxon>
        <taxon>Metazoa</taxon>
        <taxon>Ecdysozoa</taxon>
        <taxon>Arthropoda</taxon>
        <taxon>Chelicerata</taxon>
        <taxon>Arachnida</taxon>
        <taxon>Araneae</taxon>
        <taxon>Araneomorphae</taxon>
        <taxon>Entelegynae</taxon>
        <taxon>Araneoidea</taxon>
        <taxon>Araneidae</taxon>
        <taxon>Caerostris</taxon>
    </lineage>
</organism>
<reference evidence="1 2" key="1">
    <citation type="submission" date="2021-06" db="EMBL/GenBank/DDBJ databases">
        <title>Caerostris darwini draft genome.</title>
        <authorList>
            <person name="Kono N."/>
            <person name="Arakawa K."/>
        </authorList>
    </citation>
    <scope>NUCLEOTIDE SEQUENCE [LARGE SCALE GENOMIC DNA]</scope>
</reference>
<dbReference type="Proteomes" id="UP001054837">
    <property type="component" value="Unassembled WGS sequence"/>
</dbReference>
<comment type="caution">
    <text evidence="1">The sequence shown here is derived from an EMBL/GenBank/DDBJ whole genome shotgun (WGS) entry which is preliminary data.</text>
</comment>
<dbReference type="AlphaFoldDB" id="A0AAV4W2I7"/>
<evidence type="ECO:0000313" key="1">
    <source>
        <dbReference type="EMBL" id="GIY76877.1"/>
    </source>
</evidence>
<keyword evidence="2" id="KW-1185">Reference proteome</keyword>
<gene>
    <name evidence="1" type="ORF">CDAR_513231</name>
</gene>
<protein>
    <submittedName>
        <fullName evidence="1">Uncharacterized protein</fullName>
    </submittedName>
</protein>
<evidence type="ECO:0000313" key="2">
    <source>
        <dbReference type="Proteomes" id="UP001054837"/>
    </source>
</evidence>